<protein>
    <submittedName>
        <fullName evidence="2">COMM domain containing 4</fullName>
    </submittedName>
</protein>
<dbReference type="Ensembl" id="ENSCHIT00000013044.1">
    <property type="protein sequence ID" value="ENSCHIP00000005376.1"/>
    <property type="gene ID" value="ENSCHIG00000009444.1"/>
</dbReference>
<dbReference type="CDD" id="cd04752">
    <property type="entry name" value="Commd4"/>
    <property type="match status" value="1"/>
</dbReference>
<name>A0A452E0E2_CAPHI</name>
<dbReference type="EMBL" id="LWLT01000019">
    <property type="status" value="NOT_ANNOTATED_CDS"/>
    <property type="molecule type" value="Genomic_DNA"/>
</dbReference>
<reference evidence="2 3" key="1">
    <citation type="submission" date="2016-04" db="EMBL/GenBank/DDBJ databases">
        <title>Polished mammalian reference genomes with single-molecule sequencing and chromosome conformation capture applied to the Capra hircus genome.</title>
        <authorList>
            <person name="Bickhart D.M."/>
            <person name="Koren S."/>
            <person name="Rosen B."/>
            <person name="Hastie A."/>
            <person name="Liachko I."/>
            <person name="Sullivan S.T."/>
            <person name="Burton J."/>
            <person name="Sayre B.L."/>
            <person name="Huson H.J."/>
            <person name="Lee J."/>
            <person name="Lam E."/>
            <person name="Kelley C.M."/>
            <person name="Hutchison J.L."/>
            <person name="Zhou Y."/>
            <person name="Sun J."/>
            <person name="Crisa A."/>
            <person name="Schwartz J.C."/>
            <person name="Hammond J.A."/>
            <person name="Schroeder S.G."/>
            <person name="Liu G.E."/>
            <person name="Dunham M."/>
            <person name="Shendure J."/>
            <person name="Sonstegard T.S."/>
            <person name="Phillippy A.M."/>
            <person name="Van Tassell C.P."/>
            <person name="Smith T.P."/>
        </authorList>
    </citation>
    <scope>NUCLEOTIDE SEQUENCE [LARGE SCALE GENOMIC DNA]</scope>
</reference>
<evidence type="ECO:0000259" key="1">
    <source>
        <dbReference type="PROSITE" id="PS51269"/>
    </source>
</evidence>
<dbReference type="InterPro" id="IPR017920">
    <property type="entry name" value="COMM"/>
</dbReference>
<organism evidence="2 3">
    <name type="scientific">Capra hircus</name>
    <name type="common">Goat</name>
    <dbReference type="NCBI Taxonomy" id="9925"/>
    <lineage>
        <taxon>Eukaryota</taxon>
        <taxon>Metazoa</taxon>
        <taxon>Chordata</taxon>
        <taxon>Craniata</taxon>
        <taxon>Vertebrata</taxon>
        <taxon>Euteleostomi</taxon>
        <taxon>Mammalia</taxon>
        <taxon>Eutheria</taxon>
        <taxon>Laurasiatheria</taxon>
        <taxon>Artiodactyla</taxon>
        <taxon>Ruminantia</taxon>
        <taxon>Pecora</taxon>
        <taxon>Bovidae</taxon>
        <taxon>Caprinae</taxon>
        <taxon>Capra</taxon>
    </lineage>
</organism>
<keyword evidence="3" id="KW-1185">Reference proteome</keyword>
<dbReference type="GO" id="GO:0005829">
    <property type="term" value="C:cytosol"/>
    <property type="evidence" value="ECO:0007669"/>
    <property type="project" value="Ensembl"/>
</dbReference>
<dbReference type="GO" id="GO:0005886">
    <property type="term" value="C:plasma membrane"/>
    <property type="evidence" value="ECO:0007669"/>
    <property type="project" value="Ensembl"/>
</dbReference>
<feature type="domain" description="COMM" evidence="1">
    <location>
        <begin position="131"/>
        <end position="200"/>
    </location>
</feature>
<evidence type="ECO:0000313" key="2">
    <source>
        <dbReference type="Ensembl" id="ENSCHIP00000005376.1"/>
    </source>
</evidence>
<accession>A0A452E0E2</accession>
<dbReference type="InterPro" id="IPR037356">
    <property type="entry name" value="COMMD4"/>
</dbReference>
<dbReference type="PANTHER" id="PTHR16231:SF4">
    <property type="entry name" value="COMM DOMAIN-CONTAINING PROTEIN 4"/>
    <property type="match status" value="1"/>
</dbReference>
<dbReference type="STRING" id="9925.ENSCHIP00000005376"/>
<evidence type="ECO:0000313" key="3">
    <source>
        <dbReference type="Proteomes" id="UP000291000"/>
    </source>
</evidence>
<dbReference type="PROSITE" id="PS51269">
    <property type="entry name" value="COMM"/>
    <property type="match status" value="1"/>
</dbReference>
<dbReference type="Proteomes" id="UP000291000">
    <property type="component" value="Chromosome 21"/>
</dbReference>
<proteinExistence type="predicted"/>
<dbReference type="GeneTree" id="ENSGT00390000015516"/>
<dbReference type="PANTHER" id="PTHR16231">
    <property type="entry name" value="COMM DOMAIN-CONTAINING PROTEIN 4-8 FAMILY MEMBER"/>
    <property type="match status" value="1"/>
</dbReference>
<dbReference type="InterPro" id="IPR047155">
    <property type="entry name" value="COMMD4/6/7/8"/>
</dbReference>
<sequence>MSRFRFCGDLDCPDWVLAEISTLAKISSVKLRLLCGQVLKDLLGEGIDYEKILKLTMDARFESGDVKATVAVLSFILSSAAKHNVDGESLSSELQQLGLPKEHAASLCRCYEEKQSSLQARLRACSLRVNRLVGVGWRVDYTLSSSLLRTVEEPLVHLRLEVAAAPGGPVQPVAMSLSADKFKVLLADLKQAQTLMNSVG</sequence>
<reference evidence="2" key="3">
    <citation type="submission" date="2025-09" db="UniProtKB">
        <authorList>
            <consortium name="Ensembl"/>
        </authorList>
    </citation>
    <scope>IDENTIFICATION</scope>
</reference>
<dbReference type="Pfam" id="PF07258">
    <property type="entry name" value="COMM_domain"/>
    <property type="match status" value="1"/>
</dbReference>
<dbReference type="Pfam" id="PF21672">
    <property type="entry name" value="COMM_HN"/>
    <property type="match status" value="1"/>
</dbReference>
<reference evidence="2" key="2">
    <citation type="submission" date="2025-08" db="UniProtKB">
        <authorList>
            <consortium name="Ensembl"/>
        </authorList>
    </citation>
    <scope>IDENTIFICATION</scope>
</reference>
<dbReference type="Bgee" id="ENSCHIG00000009444">
    <property type="expression patterns" value="Expressed in ileum and 18 other cell types or tissues"/>
</dbReference>
<gene>
    <name evidence="2" type="primary">COMMD4</name>
</gene>
<dbReference type="AlphaFoldDB" id="A0A452E0E2"/>